<name>A0A2W4ULW8_9CYAN</name>
<sequence length="390" mass="44499">MHILIPALHRPSKPTGVCRHAVNLAQCLADTEQVSRATLVVGEWQREYFERSFKLESPKIQLVTVDIKNSALARNQWFMFGLPRLAKQLKPDVIHMSFPFPFIRQWFEVPAIATIHDLYPYECPENFGYPQVWFNQLFLRQCIRSSDGLTCVSKCTLEALHAHFPQVKNKATVVYNVVEFSGNESIVPQQLGEHFSNPFLISVAQHRKNKNLDLLIRAFGTLLCADRLRPHTQLVLVGSTGPETPHLTQLVKDLDLKDNVIFLSGLEDEELRWLYEQADLFAIPSSTEGFCLPLVEALTLSCPAVCSDIPIFREVGSSQCRYFELNQQACDNLTEAISDELAHRQGRESPVNLRFSRTEISRQLLNFYELVSEHKSEKYLDGIGVTKRDL</sequence>
<evidence type="ECO:0000313" key="4">
    <source>
        <dbReference type="EMBL" id="PZO21124.1"/>
    </source>
</evidence>
<dbReference type="InterPro" id="IPR001296">
    <property type="entry name" value="Glyco_trans_1"/>
</dbReference>
<evidence type="ECO:0000259" key="2">
    <source>
        <dbReference type="Pfam" id="PF00534"/>
    </source>
</evidence>
<dbReference type="SUPFAM" id="SSF53756">
    <property type="entry name" value="UDP-Glycosyltransferase/glycogen phosphorylase"/>
    <property type="match status" value="1"/>
</dbReference>
<dbReference type="GO" id="GO:0016757">
    <property type="term" value="F:glycosyltransferase activity"/>
    <property type="evidence" value="ECO:0007669"/>
    <property type="project" value="InterPro"/>
</dbReference>
<dbReference type="Gene3D" id="3.40.50.2000">
    <property type="entry name" value="Glycogen Phosphorylase B"/>
    <property type="match status" value="2"/>
</dbReference>
<keyword evidence="1 4" id="KW-0808">Transferase</keyword>
<comment type="caution">
    <text evidence="4">The sequence shown here is derived from an EMBL/GenBank/DDBJ whole genome shotgun (WGS) entry which is preliminary data.</text>
</comment>
<dbReference type="EMBL" id="QBMC01000023">
    <property type="protein sequence ID" value="PZO21124.1"/>
    <property type="molecule type" value="Genomic_DNA"/>
</dbReference>
<dbReference type="AlphaFoldDB" id="A0A2W4ULW8"/>
<dbReference type="Pfam" id="PF00534">
    <property type="entry name" value="Glycos_transf_1"/>
    <property type="match status" value="1"/>
</dbReference>
<reference evidence="5" key="1">
    <citation type="submission" date="2018-04" db="EMBL/GenBank/DDBJ databases">
        <authorList>
            <person name="Cornet L."/>
        </authorList>
    </citation>
    <scope>NUCLEOTIDE SEQUENCE [LARGE SCALE GENOMIC DNA]</scope>
</reference>
<proteinExistence type="predicted"/>
<dbReference type="PANTHER" id="PTHR46401">
    <property type="entry name" value="GLYCOSYLTRANSFERASE WBBK-RELATED"/>
    <property type="match status" value="1"/>
</dbReference>
<feature type="domain" description="Glycosyl transferase family 1" evidence="2">
    <location>
        <begin position="193"/>
        <end position="315"/>
    </location>
</feature>
<organism evidence="4 5">
    <name type="scientific">Leptolyngbya foveolarum</name>
    <dbReference type="NCBI Taxonomy" id="47253"/>
    <lineage>
        <taxon>Bacteria</taxon>
        <taxon>Bacillati</taxon>
        <taxon>Cyanobacteriota</taxon>
        <taxon>Cyanophyceae</taxon>
        <taxon>Leptolyngbyales</taxon>
        <taxon>Leptolyngbyaceae</taxon>
        <taxon>Leptolyngbya group</taxon>
        <taxon>Leptolyngbya</taxon>
    </lineage>
</organism>
<dbReference type="InterPro" id="IPR028098">
    <property type="entry name" value="Glyco_trans_4-like_N"/>
</dbReference>
<dbReference type="PANTHER" id="PTHR46401:SF2">
    <property type="entry name" value="GLYCOSYLTRANSFERASE WBBK-RELATED"/>
    <property type="match status" value="1"/>
</dbReference>
<reference evidence="4 5" key="2">
    <citation type="submission" date="2018-06" db="EMBL/GenBank/DDBJ databases">
        <title>Metagenomic assembly of (sub)arctic Cyanobacteria and their associated microbiome from non-axenic cultures.</title>
        <authorList>
            <person name="Baurain D."/>
        </authorList>
    </citation>
    <scope>NUCLEOTIDE SEQUENCE [LARGE SCALE GENOMIC DNA]</scope>
    <source>
        <strain evidence="4">ULC129bin1</strain>
    </source>
</reference>
<evidence type="ECO:0000256" key="1">
    <source>
        <dbReference type="ARBA" id="ARBA00022679"/>
    </source>
</evidence>
<evidence type="ECO:0000259" key="3">
    <source>
        <dbReference type="Pfam" id="PF13439"/>
    </source>
</evidence>
<gene>
    <name evidence="4" type="ORF">DCF25_05620</name>
</gene>
<feature type="domain" description="Glycosyltransferase subfamily 4-like N-terminal" evidence="3">
    <location>
        <begin position="16"/>
        <end position="179"/>
    </location>
</feature>
<evidence type="ECO:0000313" key="5">
    <source>
        <dbReference type="Proteomes" id="UP000249354"/>
    </source>
</evidence>
<dbReference type="CDD" id="cd03809">
    <property type="entry name" value="GT4_MtfB-like"/>
    <property type="match status" value="1"/>
</dbReference>
<dbReference type="Proteomes" id="UP000249354">
    <property type="component" value="Unassembled WGS sequence"/>
</dbReference>
<protein>
    <submittedName>
        <fullName evidence="4">Glycosyltransferase family 1 protein</fullName>
    </submittedName>
</protein>
<dbReference type="GO" id="GO:0009103">
    <property type="term" value="P:lipopolysaccharide biosynthetic process"/>
    <property type="evidence" value="ECO:0007669"/>
    <property type="project" value="TreeGrafter"/>
</dbReference>
<dbReference type="Pfam" id="PF13439">
    <property type="entry name" value="Glyco_transf_4"/>
    <property type="match status" value="1"/>
</dbReference>
<accession>A0A2W4ULW8</accession>